<evidence type="ECO:0000313" key="2">
    <source>
        <dbReference type="Proteomes" id="UP000239469"/>
    </source>
</evidence>
<proteinExistence type="predicted"/>
<dbReference type="RefSeq" id="WP_106076654.1">
    <property type="nucleotide sequence ID" value="NZ_MTBD01000024.1"/>
</dbReference>
<evidence type="ECO:0008006" key="3">
    <source>
        <dbReference type="Google" id="ProtNLM"/>
    </source>
</evidence>
<name>A0A2S9X587_9NEIS</name>
<sequence>MAIILEIKTITADIPMAFSGIRGIGTISGTIKMEGVGMQATLLLFAKPLTPVARTISDANGRYRFNNLNPSMRFMVISSDPVGQKNAVIADNITPEVPK</sequence>
<dbReference type="AlphaFoldDB" id="A0A2S9X587"/>
<accession>A0A2S9X587</accession>
<dbReference type="Proteomes" id="UP000239469">
    <property type="component" value="Unassembled WGS sequence"/>
</dbReference>
<dbReference type="EMBL" id="MTBD01000024">
    <property type="protein sequence ID" value="PRP70891.1"/>
    <property type="molecule type" value="Genomic_DNA"/>
</dbReference>
<comment type="caution">
    <text evidence="1">The sequence shown here is derived from an EMBL/GenBank/DDBJ whole genome shotgun (WGS) entry which is preliminary data.</text>
</comment>
<evidence type="ECO:0000313" key="1">
    <source>
        <dbReference type="EMBL" id="PRP70891.1"/>
    </source>
</evidence>
<protein>
    <recommendedName>
        <fullName evidence="3">Carboxypeptidase regulatory-like domain-containing protein</fullName>
    </recommendedName>
</protein>
<reference evidence="1 2" key="1">
    <citation type="submission" date="2017-01" db="EMBL/GenBank/DDBJ databases">
        <title>New insights into the genetic diversity of Chromobacterium isolated from tropical freshwater lake.</title>
        <authorList>
            <person name="Santos A.B."/>
            <person name="Nascimento A.M."/>
            <person name="Da Silva P.C."/>
        </authorList>
    </citation>
    <scope>NUCLEOTIDE SEQUENCE [LARGE SCALE GENOMIC DNA]</scope>
    <source>
        <strain evidence="1 2">56AF</strain>
    </source>
</reference>
<gene>
    <name evidence="1" type="ORF">BUE93_09530</name>
</gene>
<organism evidence="1 2">
    <name type="scientific">Chromobacterium amazonense</name>
    <dbReference type="NCBI Taxonomy" id="1382803"/>
    <lineage>
        <taxon>Bacteria</taxon>
        <taxon>Pseudomonadati</taxon>
        <taxon>Pseudomonadota</taxon>
        <taxon>Betaproteobacteria</taxon>
        <taxon>Neisseriales</taxon>
        <taxon>Chromobacteriaceae</taxon>
        <taxon>Chromobacterium</taxon>
    </lineage>
</organism>
<dbReference type="OrthoDB" id="254354at2"/>